<feature type="domain" description="Fibronectin type-III" evidence="2">
    <location>
        <begin position="125"/>
        <end position="216"/>
    </location>
</feature>
<dbReference type="eggNOG" id="COG4733">
    <property type="taxonomic scope" value="Bacteria"/>
</dbReference>
<dbReference type="InterPro" id="IPR013783">
    <property type="entry name" value="Ig-like_fold"/>
</dbReference>
<dbReference type="SUPFAM" id="SSF49265">
    <property type="entry name" value="Fibronectin type III"/>
    <property type="match status" value="1"/>
</dbReference>
<dbReference type="Gene3D" id="2.60.40.10">
    <property type="entry name" value="Immunoglobulins"/>
    <property type="match status" value="2"/>
</dbReference>
<dbReference type="CDD" id="cd00063">
    <property type="entry name" value="FN3"/>
    <property type="match status" value="2"/>
</dbReference>
<protein>
    <submittedName>
        <fullName evidence="3">Fibronectin type III domain protein</fullName>
    </submittedName>
</protein>
<evidence type="ECO:0000313" key="3">
    <source>
        <dbReference type="EMBL" id="EAY27525.1"/>
    </source>
</evidence>
<dbReference type="RefSeq" id="WP_002699580.1">
    <property type="nucleotide sequence ID" value="NZ_AAWS01000023.1"/>
</dbReference>
<organism evidence="3 4">
    <name type="scientific">Microscilla marina ATCC 23134</name>
    <dbReference type="NCBI Taxonomy" id="313606"/>
    <lineage>
        <taxon>Bacteria</taxon>
        <taxon>Pseudomonadati</taxon>
        <taxon>Bacteroidota</taxon>
        <taxon>Cytophagia</taxon>
        <taxon>Cytophagales</taxon>
        <taxon>Microscillaceae</taxon>
        <taxon>Microscilla</taxon>
    </lineage>
</organism>
<name>A1ZQB6_MICM2</name>
<dbReference type="InterPro" id="IPR003961">
    <property type="entry name" value="FN3_dom"/>
</dbReference>
<dbReference type="InterPro" id="IPR036116">
    <property type="entry name" value="FN3_sf"/>
</dbReference>
<evidence type="ECO:0000256" key="1">
    <source>
        <dbReference type="SAM" id="SignalP"/>
    </source>
</evidence>
<dbReference type="EMBL" id="AAWS01000023">
    <property type="protein sequence ID" value="EAY27525.1"/>
    <property type="molecule type" value="Genomic_DNA"/>
</dbReference>
<keyword evidence="1" id="KW-0732">Signal</keyword>
<feature type="signal peptide" evidence="1">
    <location>
        <begin position="1"/>
        <end position="24"/>
    </location>
</feature>
<sequence>MLKFKQLFLLLCLSCIFHSCRLFEKEFLLPLPKALDATSINAAGFNANWQKVTGATNYEIDVALDENFTEFVANYKDRTVEDGTSIVITSLESSSTYYYRVRAQISNQTSRNSNVIQVTTTALDKPVAYEATDIQPLSFRANWKEMPFAISYTLEVATDNSFTNIVKTMSKLTGVTALVEGLLINQTYFYRIKAEQQQSSSEYSNIQSVVTNALPAPISQAPSNQRAFFFTANWQKNEGPEVNLFLLDVASDPEFKEFLPGYKDKEVPGTSYEVTTLDFRQTYYYRIRAKRLDQVSGYSSTVEVKPCISNSCKLGKIEFVTNNGPKAFDQTFTYDTKNRLETISYHKRANSFYKVNYNGDNTIKEVVYTLDNVIKYRYTYTYSTNLLTTIQITDKDNNFIEFWKFAYNAQGQRTSWALYADAAATTLRIEFFYTYDARGNVTEVKNQSGTVLRKYTYEDKLSPYALFGQEDLCFFIAHFRDQWTQPLPIQDIRMFDYEWRGFLPINSIRNVETVAFSDEGFQYNYNNKDVVIGQRFFFTVTFTFTGCSF</sequence>
<dbReference type="SMART" id="SM00060">
    <property type="entry name" value="FN3"/>
    <property type="match status" value="3"/>
</dbReference>
<feature type="domain" description="Fibronectin type-III" evidence="2">
    <location>
        <begin position="31"/>
        <end position="124"/>
    </location>
</feature>
<dbReference type="Proteomes" id="UP000004095">
    <property type="component" value="Unassembled WGS sequence"/>
</dbReference>
<dbReference type="Gene3D" id="2.180.10.10">
    <property type="entry name" value="RHS repeat-associated core"/>
    <property type="match status" value="1"/>
</dbReference>
<feature type="chain" id="PRO_5002641574" evidence="1">
    <location>
        <begin position="25"/>
        <end position="549"/>
    </location>
</feature>
<gene>
    <name evidence="3" type="ORF">M23134_06926</name>
</gene>
<evidence type="ECO:0000259" key="2">
    <source>
        <dbReference type="PROSITE" id="PS50853"/>
    </source>
</evidence>
<accession>A1ZQB6</accession>
<dbReference type="OrthoDB" id="9803616at2"/>
<dbReference type="AlphaFoldDB" id="A1ZQB6"/>
<evidence type="ECO:0000313" key="4">
    <source>
        <dbReference type="Proteomes" id="UP000004095"/>
    </source>
</evidence>
<proteinExistence type="predicted"/>
<reference evidence="3 4" key="1">
    <citation type="submission" date="2007-01" db="EMBL/GenBank/DDBJ databases">
        <authorList>
            <person name="Haygood M."/>
            <person name="Podell S."/>
            <person name="Anderson C."/>
            <person name="Hopkinson B."/>
            <person name="Roe K."/>
            <person name="Barbeau K."/>
            <person name="Gaasterland T."/>
            <person name="Ferriera S."/>
            <person name="Johnson J."/>
            <person name="Kravitz S."/>
            <person name="Beeson K."/>
            <person name="Sutton G."/>
            <person name="Rogers Y.-H."/>
            <person name="Friedman R."/>
            <person name="Frazier M."/>
            <person name="Venter J.C."/>
        </authorList>
    </citation>
    <scope>NUCLEOTIDE SEQUENCE [LARGE SCALE GENOMIC DNA]</scope>
    <source>
        <strain evidence="3 4">ATCC 23134</strain>
    </source>
</reference>
<comment type="caution">
    <text evidence="3">The sequence shown here is derived from an EMBL/GenBank/DDBJ whole genome shotgun (WGS) entry which is preliminary data.</text>
</comment>
<keyword evidence="4" id="KW-1185">Reference proteome</keyword>
<dbReference type="PROSITE" id="PS50853">
    <property type="entry name" value="FN3"/>
    <property type="match status" value="2"/>
</dbReference>